<name>A0ABV7BMH0_9GAMM</name>
<feature type="domain" description="Haemolysin-type calcium binding-related" evidence="4">
    <location>
        <begin position="455"/>
        <end position="486"/>
    </location>
</feature>
<dbReference type="InterPro" id="IPR011049">
    <property type="entry name" value="Serralysin-like_metalloprot_C"/>
</dbReference>
<dbReference type="Gene3D" id="2.150.10.10">
    <property type="entry name" value="Serralysin-like metalloprotease, C-terminal"/>
    <property type="match status" value="3"/>
</dbReference>
<dbReference type="InterPro" id="IPR041498">
    <property type="entry name" value="Big_6"/>
</dbReference>
<evidence type="ECO:0000259" key="6">
    <source>
        <dbReference type="Pfam" id="PF19077"/>
    </source>
</evidence>
<sequence length="777" mass="83701">ITGQTEAGATVTVSYNGKVIATAIANAEGQYSLSLDKAYNNGEQLAVVAKDSAGNATESNTITAPDTTAPSNLTQTLSANGQAITGQTEAGATVTVSYNGKVIATAIANAEGQYSLSLDKAYNNGEQLAVVAKDSAGNATESNTITAPDTIAPIAGELVFTDFIDSGVSSVDGISNDASFDLSIQGHEQNTSVEYQYSIDGSATWFVLNHQFDQWGDGKNYFKEGTYSFRAKVTDYAGNESYTDIKNITLDLSLPDLKSVLNYDPINDPIIFNAPTDAYEVYKWVNTEWQLTTLSKTLGWDSAKYKVVATDIAGNTAEQIFNIGLVIGNYQSADHSEVSILKGTEATDWIYGGLGNDILLGGGGQSFLYGEEGDDILNAQGGSTSALRGGAGNDTYIFDRSDVYKNSNQLITIDDSKSDIENNVLILKGYNESEIVLKQAGGTLEIYLSDYINPIHIENQLSDLSIYQNYGISSIQFDDGTIWDRDKIFAKLTNRIDGTSGNDQLIATESTTIYGYEGDDYLEAKAPNSYLYGGSGNDILVGSNGFASNSDNLYGGLGNDILLGGGGQSFLYGEEGDDTLNAQGGSTSALRGGAGNDTYIFDRSDVYENSNQLITIDDSKSDIENNVLILKGYNESEVVLKQAGSTLEIYLSDYINPIHIENQLSDLSIYQNYGISSIQFDDGTIWDRETILNKVNEIQPQPTQFSLYTDSLIDVLISTEVKPLFSAESAAKQASLSTISMFLEETTYNDIDLNKLLGSATDRHHVVNDSPEMDPEI</sequence>
<dbReference type="InterPro" id="IPR050557">
    <property type="entry name" value="RTX_toxin/Mannuronan_C5-epim"/>
</dbReference>
<dbReference type="PANTHER" id="PTHR38340">
    <property type="entry name" value="S-LAYER PROTEIN"/>
    <property type="match status" value="1"/>
</dbReference>
<comment type="subcellular location">
    <subcellularLocation>
        <location evidence="1">Secreted</location>
    </subcellularLocation>
</comment>
<feature type="domain" description="Haemolysin-type calcium binding-related" evidence="4">
    <location>
        <begin position="658"/>
        <end position="690"/>
    </location>
</feature>
<evidence type="ECO:0000259" key="5">
    <source>
        <dbReference type="Pfam" id="PF17936"/>
    </source>
</evidence>
<feature type="domain" description="Bacterial Ig" evidence="5">
    <location>
        <begin position="1"/>
        <end position="66"/>
    </location>
</feature>
<dbReference type="Pfam" id="PF06594">
    <property type="entry name" value="HCBP_related"/>
    <property type="match status" value="2"/>
</dbReference>
<keyword evidence="3" id="KW-0106">Calcium</keyword>
<dbReference type="InterPro" id="IPR001343">
    <property type="entry name" value="Hemolysn_Ca-bd"/>
</dbReference>
<keyword evidence="2" id="KW-0964">Secreted</keyword>
<evidence type="ECO:0000313" key="7">
    <source>
        <dbReference type="EMBL" id="MFC2997853.1"/>
    </source>
</evidence>
<protein>
    <submittedName>
        <fullName evidence="7">Ig-like domain-containing protein</fullName>
    </submittedName>
</protein>
<dbReference type="InterPro" id="IPR013783">
    <property type="entry name" value="Ig-like_fold"/>
</dbReference>
<dbReference type="NCBIfam" id="NF033510">
    <property type="entry name" value="Ca_tandemer"/>
    <property type="match status" value="2"/>
</dbReference>
<dbReference type="RefSeq" id="WP_378228280.1">
    <property type="nucleotide sequence ID" value="NZ_JBHRSF010000158.1"/>
</dbReference>
<dbReference type="Gene3D" id="2.60.40.10">
    <property type="entry name" value="Immunoglobulins"/>
    <property type="match status" value="3"/>
</dbReference>
<keyword evidence="8" id="KW-1185">Reference proteome</keyword>
<dbReference type="InterPro" id="IPR010566">
    <property type="entry name" value="Haemolys_ca-bd"/>
</dbReference>
<reference evidence="8" key="1">
    <citation type="journal article" date="2019" name="Int. J. Syst. Evol. Microbiol.">
        <title>The Global Catalogue of Microorganisms (GCM) 10K type strain sequencing project: providing services to taxonomists for standard genome sequencing and annotation.</title>
        <authorList>
            <consortium name="The Broad Institute Genomics Platform"/>
            <consortium name="The Broad Institute Genome Sequencing Center for Infectious Disease"/>
            <person name="Wu L."/>
            <person name="Ma J."/>
        </authorList>
    </citation>
    <scope>NUCLEOTIDE SEQUENCE [LARGE SCALE GENOMIC DNA]</scope>
    <source>
        <strain evidence="8">KCTC 62575</strain>
    </source>
</reference>
<dbReference type="InterPro" id="IPR044016">
    <property type="entry name" value="Big_13"/>
</dbReference>
<evidence type="ECO:0000313" key="8">
    <source>
        <dbReference type="Proteomes" id="UP001595455"/>
    </source>
</evidence>
<dbReference type="Pfam" id="PF17936">
    <property type="entry name" value="Big_6"/>
    <property type="match status" value="2"/>
</dbReference>
<dbReference type="EMBL" id="JBHRSF010000158">
    <property type="protein sequence ID" value="MFC2997853.1"/>
    <property type="molecule type" value="Genomic_DNA"/>
</dbReference>
<evidence type="ECO:0000259" key="4">
    <source>
        <dbReference type="Pfam" id="PF06594"/>
    </source>
</evidence>
<evidence type="ECO:0000256" key="3">
    <source>
        <dbReference type="ARBA" id="ARBA00022837"/>
    </source>
</evidence>
<feature type="non-terminal residue" evidence="7">
    <location>
        <position position="1"/>
    </location>
</feature>
<evidence type="ECO:0000256" key="2">
    <source>
        <dbReference type="ARBA" id="ARBA00022525"/>
    </source>
</evidence>
<feature type="domain" description="Bacterial Ig" evidence="5">
    <location>
        <begin position="69"/>
        <end position="149"/>
    </location>
</feature>
<dbReference type="Pfam" id="PF00353">
    <property type="entry name" value="HemolysinCabind"/>
    <property type="match status" value="3"/>
</dbReference>
<dbReference type="PRINTS" id="PR00313">
    <property type="entry name" value="CABNDNGRPT"/>
</dbReference>
<dbReference type="Pfam" id="PF19077">
    <property type="entry name" value="Big_13"/>
    <property type="match status" value="1"/>
</dbReference>
<comment type="caution">
    <text evidence="7">The sequence shown here is derived from an EMBL/GenBank/DDBJ whole genome shotgun (WGS) entry which is preliminary data.</text>
</comment>
<organism evidence="7 8">
    <name type="scientific">Acinetobacter sichuanensis</name>
    <dbReference type="NCBI Taxonomy" id="2136183"/>
    <lineage>
        <taxon>Bacteria</taxon>
        <taxon>Pseudomonadati</taxon>
        <taxon>Pseudomonadota</taxon>
        <taxon>Gammaproteobacteria</taxon>
        <taxon>Moraxellales</taxon>
        <taxon>Moraxellaceae</taxon>
        <taxon>Acinetobacter</taxon>
    </lineage>
</organism>
<accession>A0ABV7BMH0</accession>
<evidence type="ECO:0000256" key="1">
    <source>
        <dbReference type="ARBA" id="ARBA00004613"/>
    </source>
</evidence>
<dbReference type="PANTHER" id="PTHR38340:SF1">
    <property type="entry name" value="S-LAYER PROTEIN"/>
    <property type="match status" value="1"/>
</dbReference>
<proteinExistence type="predicted"/>
<dbReference type="Proteomes" id="UP001595455">
    <property type="component" value="Unassembled WGS sequence"/>
</dbReference>
<feature type="domain" description="Bacterial Ig-like" evidence="6">
    <location>
        <begin position="165"/>
        <end position="251"/>
    </location>
</feature>
<dbReference type="SUPFAM" id="SSF51120">
    <property type="entry name" value="beta-Roll"/>
    <property type="match status" value="2"/>
</dbReference>
<gene>
    <name evidence="7" type="ORF">ACFODO_21890</name>
</gene>